<feature type="region of interest" description="Disordered" evidence="1">
    <location>
        <begin position="89"/>
        <end position="110"/>
    </location>
</feature>
<dbReference type="AlphaFoldDB" id="A0A5N4CYB9"/>
<sequence length="110" mass="11498">MTSVTLGCRSSPSTDGEWWTGPRKVGAQQELTPEPLSKPRKKSREELGATQDAPVGDVVLPVALSPQPPALHPLFAVDVPIYALQEALPAAGGASGPEDVPSLECSSGRR</sequence>
<proteinExistence type="predicted"/>
<evidence type="ECO:0000313" key="2">
    <source>
        <dbReference type="EMBL" id="KAB1263846.1"/>
    </source>
</evidence>
<organism evidence="2 3">
    <name type="scientific">Camelus dromedarius</name>
    <name type="common">Dromedary</name>
    <name type="synonym">Arabian camel</name>
    <dbReference type="NCBI Taxonomy" id="9838"/>
    <lineage>
        <taxon>Eukaryota</taxon>
        <taxon>Metazoa</taxon>
        <taxon>Chordata</taxon>
        <taxon>Craniata</taxon>
        <taxon>Vertebrata</taxon>
        <taxon>Euteleostomi</taxon>
        <taxon>Mammalia</taxon>
        <taxon>Eutheria</taxon>
        <taxon>Laurasiatheria</taxon>
        <taxon>Artiodactyla</taxon>
        <taxon>Tylopoda</taxon>
        <taxon>Camelidae</taxon>
        <taxon>Camelus</taxon>
    </lineage>
</organism>
<feature type="region of interest" description="Disordered" evidence="1">
    <location>
        <begin position="1"/>
        <end position="54"/>
    </location>
</feature>
<keyword evidence="3" id="KW-1185">Reference proteome</keyword>
<evidence type="ECO:0000256" key="1">
    <source>
        <dbReference type="SAM" id="MobiDB-lite"/>
    </source>
</evidence>
<comment type="caution">
    <text evidence="2">The sequence shown here is derived from an EMBL/GenBank/DDBJ whole genome shotgun (WGS) entry which is preliminary data.</text>
</comment>
<dbReference type="EMBL" id="JWIN03000017">
    <property type="protein sequence ID" value="KAB1263846.1"/>
    <property type="molecule type" value="Genomic_DNA"/>
</dbReference>
<feature type="compositionally biased region" description="Polar residues" evidence="1">
    <location>
        <begin position="1"/>
        <end position="14"/>
    </location>
</feature>
<evidence type="ECO:0000313" key="3">
    <source>
        <dbReference type="Proteomes" id="UP000299084"/>
    </source>
</evidence>
<protein>
    <submittedName>
        <fullName evidence="2">Zinc finger protein ZXDC</fullName>
    </submittedName>
</protein>
<accession>A0A5N4CYB9</accession>
<name>A0A5N4CYB9_CAMDR</name>
<gene>
    <name evidence="2" type="ORF">Cadr_000020791</name>
</gene>
<reference evidence="2 3" key="1">
    <citation type="journal article" date="2019" name="Mol. Ecol. Resour.">
        <title>Improving Illumina assemblies with Hi-C and long reads: an example with the North African dromedary.</title>
        <authorList>
            <person name="Elbers J.P."/>
            <person name="Rogers M.F."/>
            <person name="Perelman P.L."/>
            <person name="Proskuryakova A.A."/>
            <person name="Serdyukova N.A."/>
            <person name="Johnson W.E."/>
            <person name="Horin P."/>
            <person name="Corander J."/>
            <person name="Murphy D."/>
            <person name="Burger P.A."/>
        </authorList>
    </citation>
    <scope>NUCLEOTIDE SEQUENCE [LARGE SCALE GENOMIC DNA]</scope>
    <source>
        <strain evidence="2">Drom800</strain>
        <tissue evidence="2">Blood</tissue>
    </source>
</reference>
<dbReference type="Proteomes" id="UP000299084">
    <property type="component" value="Unassembled WGS sequence"/>
</dbReference>